<proteinExistence type="predicted"/>
<evidence type="ECO:0000313" key="2">
    <source>
        <dbReference type="Proteomes" id="UP000054928"/>
    </source>
</evidence>
<dbReference type="STRING" id="4781.A0A0N7L6C9"/>
<dbReference type="PANTHER" id="PTHR11439">
    <property type="entry name" value="GAG-POL-RELATED RETROTRANSPOSON"/>
    <property type="match status" value="1"/>
</dbReference>
<name>A0A0N7L6C9_PLAHL</name>
<keyword evidence="2" id="KW-1185">Reference proteome</keyword>
<dbReference type="PANTHER" id="PTHR11439:SF467">
    <property type="entry name" value="INTEGRASE CATALYTIC DOMAIN-CONTAINING PROTEIN"/>
    <property type="match status" value="1"/>
</dbReference>
<dbReference type="EMBL" id="CCYD01000810">
    <property type="protein sequence ID" value="CEG43923.1"/>
    <property type="molecule type" value="Genomic_DNA"/>
</dbReference>
<evidence type="ECO:0000313" key="1">
    <source>
        <dbReference type="EMBL" id="CEG43923.1"/>
    </source>
</evidence>
<dbReference type="AlphaFoldDB" id="A0A0N7L6C9"/>
<accession>A0A0N7L6C9</accession>
<sequence>MSKTKKSIDEICKQLKTNFDIKELGEIKCCLGLQVKRDRSEKTIEINQEAMIDRIAERFKMDETKPTYLPADVNSRLIKTKSEDRERTPKMPYRELIGSLMYIVVCTRPDISNAVGEVPKFCDDFNMEHWIAALKILKYLKTTKKLSLVFEGSIKQPMVAYADASWASDRDS</sequence>
<dbReference type="RefSeq" id="XP_024580292.1">
    <property type="nucleotide sequence ID" value="XM_024729967.1"/>
</dbReference>
<dbReference type="GeneID" id="36409259"/>
<protein>
    <submittedName>
        <fullName evidence="1">Copia ltr rider</fullName>
    </submittedName>
</protein>
<reference evidence="2" key="1">
    <citation type="submission" date="2014-09" db="EMBL/GenBank/DDBJ databases">
        <authorList>
            <person name="Sharma Rahul"/>
            <person name="Thines Marco"/>
        </authorList>
    </citation>
    <scope>NUCLEOTIDE SEQUENCE [LARGE SCALE GENOMIC DNA]</scope>
</reference>
<dbReference type="OMA" id="RIDPKEY"/>
<organism evidence="1 2">
    <name type="scientific">Plasmopara halstedii</name>
    <name type="common">Downy mildew of sunflower</name>
    <dbReference type="NCBI Taxonomy" id="4781"/>
    <lineage>
        <taxon>Eukaryota</taxon>
        <taxon>Sar</taxon>
        <taxon>Stramenopiles</taxon>
        <taxon>Oomycota</taxon>
        <taxon>Peronosporomycetes</taxon>
        <taxon>Peronosporales</taxon>
        <taxon>Peronosporaceae</taxon>
        <taxon>Plasmopara</taxon>
    </lineage>
</organism>
<dbReference type="Proteomes" id="UP000054928">
    <property type="component" value="Unassembled WGS sequence"/>
</dbReference>
<dbReference type="OrthoDB" id="115214at2759"/>